<dbReference type="Pfam" id="PF17131">
    <property type="entry name" value="LolA_like"/>
    <property type="match status" value="1"/>
</dbReference>
<dbReference type="EMBL" id="JRFA01000009">
    <property type="protein sequence ID" value="KGN74952.1"/>
    <property type="molecule type" value="Genomic_DNA"/>
</dbReference>
<keyword evidence="4" id="KW-1185">Reference proteome</keyword>
<dbReference type="CDD" id="cd16329">
    <property type="entry name" value="LolA_like"/>
    <property type="match status" value="1"/>
</dbReference>
<dbReference type="STRING" id="28115.HQ47_03320"/>
<evidence type="ECO:0000259" key="2">
    <source>
        <dbReference type="Pfam" id="PF17131"/>
    </source>
</evidence>
<dbReference type="AlphaFoldDB" id="A0A0A2EBE8"/>
<evidence type="ECO:0000313" key="4">
    <source>
        <dbReference type="Proteomes" id="UP000030103"/>
    </source>
</evidence>
<evidence type="ECO:0000256" key="1">
    <source>
        <dbReference type="SAM" id="SignalP"/>
    </source>
</evidence>
<dbReference type="eggNOG" id="COG2834">
    <property type="taxonomic scope" value="Bacteria"/>
</dbReference>
<dbReference type="OrthoDB" id="9803781at2"/>
<evidence type="ECO:0000313" key="3">
    <source>
        <dbReference type="EMBL" id="KGN74952.1"/>
    </source>
</evidence>
<comment type="caution">
    <text evidence="3">The sequence shown here is derived from an EMBL/GenBank/DDBJ whole genome shotgun (WGS) entry which is preliminary data.</text>
</comment>
<organism evidence="3 4">
    <name type="scientific">Porphyromonas macacae</name>
    <dbReference type="NCBI Taxonomy" id="28115"/>
    <lineage>
        <taxon>Bacteria</taxon>
        <taxon>Pseudomonadati</taxon>
        <taxon>Bacteroidota</taxon>
        <taxon>Bacteroidia</taxon>
        <taxon>Bacteroidales</taxon>
        <taxon>Porphyromonadaceae</taxon>
        <taxon>Porphyromonas</taxon>
    </lineage>
</organism>
<name>A0A0A2EBE8_9PORP</name>
<dbReference type="Gene3D" id="2.50.20.10">
    <property type="entry name" value="Lipoprotein localisation LolA/LolB/LppX"/>
    <property type="match status" value="1"/>
</dbReference>
<gene>
    <name evidence="3" type="ORF">HQ47_03320</name>
</gene>
<sequence>MKKLSFFFMAAFLLSYSAASAQNATTILQKADSVLNAPKDVTATSTMTITAKNGSQSVRTMQVFQKGTDKRLVRFLSPADQKGIAFLSLPNDNQILYLPAFGKTRRIASHVKNTRFAGTDYTYEDLEAKRYADKWDAELKSRSAGEYILSLTPKKGVKTDYAKMDIRIKADTYFPVEVVFYNKKGVASKRMTVSEISNHKGFLIAKTSEMKDLSGGSSTQTHLQHVELNTGLKDDVFTERNLMK</sequence>
<reference evidence="3 4" key="1">
    <citation type="submission" date="2014-09" db="EMBL/GenBank/DDBJ databases">
        <title>Draft Genome Sequence of Porphyromonas macacae COT-192_OH2859.</title>
        <authorList>
            <person name="Wallis C."/>
            <person name="Deusch O."/>
            <person name="O'Flynn C."/>
            <person name="Davis I."/>
            <person name="Horsfall A."/>
            <person name="Kirkwood N."/>
            <person name="Harris S."/>
            <person name="Eisen J.A."/>
            <person name="Coil D.A."/>
            <person name="Darling A.E."/>
            <person name="Jospin G."/>
            <person name="Alexiev A."/>
        </authorList>
    </citation>
    <scope>NUCLEOTIDE SEQUENCE [LARGE SCALE GENOMIC DNA]</scope>
    <source>
        <strain evidence="4">COT-192 OH2859</strain>
    </source>
</reference>
<keyword evidence="1" id="KW-0732">Signal</keyword>
<proteinExistence type="predicted"/>
<dbReference type="RefSeq" id="WP_036873257.1">
    <property type="nucleotide sequence ID" value="NZ_JRFA01000009.1"/>
</dbReference>
<feature type="chain" id="PRO_5001998233" description="Uncharacterized protein TP-0789 domain-containing protein" evidence="1">
    <location>
        <begin position="22"/>
        <end position="244"/>
    </location>
</feature>
<accession>A0A0A2EBE8</accession>
<feature type="domain" description="Uncharacterized protein TP-0789" evidence="2">
    <location>
        <begin position="67"/>
        <end position="243"/>
    </location>
</feature>
<dbReference type="InterPro" id="IPR033399">
    <property type="entry name" value="TP_0789-like"/>
</dbReference>
<feature type="signal peptide" evidence="1">
    <location>
        <begin position="1"/>
        <end position="21"/>
    </location>
</feature>
<dbReference type="Proteomes" id="UP000030103">
    <property type="component" value="Unassembled WGS sequence"/>
</dbReference>
<protein>
    <recommendedName>
        <fullName evidence="2">Uncharacterized protein TP-0789 domain-containing protein</fullName>
    </recommendedName>
</protein>